<dbReference type="AlphaFoldDB" id="A0A061EV94"/>
<dbReference type="InParanoid" id="A0A061EV94"/>
<dbReference type="Proteomes" id="UP000026915">
    <property type="component" value="Chromosome 5"/>
</dbReference>
<reference evidence="1 2" key="1">
    <citation type="journal article" date="2013" name="Genome Biol.">
        <title>The genome sequence of the most widely cultivated cacao type and its use to identify candidate genes regulating pod color.</title>
        <authorList>
            <person name="Motamayor J.C."/>
            <person name="Mockaitis K."/>
            <person name="Schmutz J."/>
            <person name="Haiminen N."/>
            <person name="Iii D.L."/>
            <person name="Cornejo O."/>
            <person name="Findley S.D."/>
            <person name="Zheng P."/>
            <person name="Utro F."/>
            <person name="Royaert S."/>
            <person name="Saski C."/>
            <person name="Jenkins J."/>
            <person name="Podicheti R."/>
            <person name="Zhao M."/>
            <person name="Scheffler B.E."/>
            <person name="Stack J.C."/>
            <person name="Feltus F.A."/>
            <person name="Mustiga G.M."/>
            <person name="Amores F."/>
            <person name="Phillips W."/>
            <person name="Marelli J.P."/>
            <person name="May G.D."/>
            <person name="Shapiro H."/>
            <person name="Ma J."/>
            <person name="Bustamante C.D."/>
            <person name="Schnell R.J."/>
            <person name="Main D."/>
            <person name="Gilbert D."/>
            <person name="Parida L."/>
            <person name="Kuhn D.N."/>
        </authorList>
    </citation>
    <scope>NUCLEOTIDE SEQUENCE [LARGE SCALE GENOMIC DNA]</scope>
    <source>
        <strain evidence="2">cv. Matina 1-6</strain>
    </source>
</reference>
<dbReference type="Gramene" id="EOY08337">
    <property type="protein sequence ID" value="EOY08337"/>
    <property type="gene ID" value="TCM_022694"/>
</dbReference>
<sequence length="72" mass="8145">MQTNSPTVSVIFLNVKMRGTPYHARHVYLFLTTMLSFHSLIFSNHSCSQVQPESFMASKNTAIAECYQVDST</sequence>
<organism evidence="1 2">
    <name type="scientific">Theobroma cacao</name>
    <name type="common">Cacao</name>
    <name type="synonym">Cocoa</name>
    <dbReference type="NCBI Taxonomy" id="3641"/>
    <lineage>
        <taxon>Eukaryota</taxon>
        <taxon>Viridiplantae</taxon>
        <taxon>Streptophyta</taxon>
        <taxon>Embryophyta</taxon>
        <taxon>Tracheophyta</taxon>
        <taxon>Spermatophyta</taxon>
        <taxon>Magnoliopsida</taxon>
        <taxon>eudicotyledons</taxon>
        <taxon>Gunneridae</taxon>
        <taxon>Pentapetalae</taxon>
        <taxon>rosids</taxon>
        <taxon>malvids</taxon>
        <taxon>Malvales</taxon>
        <taxon>Malvaceae</taxon>
        <taxon>Byttnerioideae</taxon>
        <taxon>Theobroma</taxon>
    </lineage>
</organism>
<dbReference type="HOGENOM" id="CLU_2727327_0_0_1"/>
<dbReference type="EMBL" id="CM001883">
    <property type="protein sequence ID" value="EOY08337.1"/>
    <property type="molecule type" value="Genomic_DNA"/>
</dbReference>
<proteinExistence type="predicted"/>
<protein>
    <submittedName>
        <fullName evidence="1">Uncharacterized protein</fullName>
    </submittedName>
</protein>
<accession>A0A061EV94</accession>
<gene>
    <name evidence="1" type="ORF">TCM_022694</name>
</gene>
<evidence type="ECO:0000313" key="2">
    <source>
        <dbReference type="Proteomes" id="UP000026915"/>
    </source>
</evidence>
<evidence type="ECO:0000313" key="1">
    <source>
        <dbReference type="EMBL" id="EOY08337.1"/>
    </source>
</evidence>
<name>A0A061EV94_THECC</name>
<keyword evidence="2" id="KW-1185">Reference proteome</keyword>